<accession>A0A6J7WBV3</accession>
<proteinExistence type="predicted"/>
<protein>
    <submittedName>
        <fullName evidence="1">Uncharacterized protein</fullName>
    </submittedName>
</protein>
<sequence length="60" mass="6766">MPRNTGTIPGMAKGKRVRVRLFNGFDSAAHDPPHWPADTLRWSLSSPPHPSDIKFWKVAE</sequence>
<name>A0A6J7WBV3_9CAUD</name>
<dbReference type="EMBL" id="LR798200">
    <property type="protein sequence ID" value="CAB5162785.1"/>
    <property type="molecule type" value="Genomic_DNA"/>
</dbReference>
<gene>
    <name evidence="1" type="ORF">UFOVP152_51</name>
</gene>
<organism evidence="1">
    <name type="scientific">uncultured Caudovirales phage</name>
    <dbReference type="NCBI Taxonomy" id="2100421"/>
    <lineage>
        <taxon>Viruses</taxon>
        <taxon>Duplodnaviria</taxon>
        <taxon>Heunggongvirae</taxon>
        <taxon>Uroviricota</taxon>
        <taxon>Caudoviricetes</taxon>
        <taxon>Peduoviridae</taxon>
        <taxon>Maltschvirus</taxon>
        <taxon>Maltschvirus maltsch</taxon>
    </lineage>
</organism>
<evidence type="ECO:0000313" key="1">
    <source>
        <dbReference type="EMBL" id="CAB5162785.1"/>
    </source>
</evidence>
<reference evidence="1" key="1">
    <citation type="submission" date="2020-05" db="EMBL/GenBank/DDBJ databases">
        <authorList>
            <person name="Chiriac C."/>
            <person name="Salcher M."/>
            <person name="Ghai R."/>
            <person name="Kavagutti S V."/>
        </authorList>
    </citation>
    <scope>NUCLEOTIDE SEQUENCE</scope>
</reference>